<keyword evidence="1" id="KW-1015">Disulfide bond</keyword>
<feature type="chain" id="PRO_5035217133" description="Invertebrate defensins family profile domain-containing protein" evidence="2">
    <location>
        <begin position="21"/>
        <end position="67"/>
    </location>
</feature>
<gene>
    <name evidence="4" type="ORF">AFUS01_LOCUS12159</name>
</gene>
<comment type="caution">
    <text evidence="4">The sequence shown here is derived from an EMBL/GenBank/DDBJ whole genome shotgun (WGS) entry which is preliminary data.</text>
</comment>
<reference evidence="4" key="1">
    <citation type="submission" date="2021-06" db="EMBL/GenBank/DDBJ databases">
        <authorList>
            <person name="Hodson N. C."/>
            <person name="Mongue J. A."/>
            <person name="Jaron S. K."/>
        </authorList>
    </citation>
    <scope>NUCLEOTIDE SEQUENCE</scope>
</reference>
<protein>
    <recommendedName>
        <fullName evidence="3">Invertebrate defensins family profile domain-containing protein</fullName>
    </recommendedName>
</protein>
<evidence type="ECO:0000313" key="4">
    <source>
        <dbReference type="EMBL" id="CAG7723052.1"/>
    </source>
</evidence>
<dbReference type="Pfam" id="PF01097">
    <property type="entry name" value="Defensin_2"/>
    <property type="match status" value="1"/>
</dbReference>
<evidence type="ECO:0000256" key="2">
    <source>
        <dbReference type="SAM" id="SignalP"/>
    </source>
</evidence>
<dbReference type="InterPro" id="IPR001542">
    <property type="entry name" value="Defensin_invertebrate/fungal"/>
</dbReference>
<feature type="signal peptide" evidence="2">
    <location>
        <begin position="1"/>
        <end position="20"/>
    </location>
</feature>
<dbReference type="Proteomes" id="UP000708208">
    <property type="component" value="Unassembled WGS sequence"/>
</dbReference>
<name>A0A8J2JM58_9HEXA</name>
<evidence type="ECO:0000256" key="1">
    <source>
        <dbReference type="ARBA" id="ARBA00023157"/>
    </source>
</evidence>
<proteinExistence type="predicted"/>
<organism evidence="4 5">
    <name type="scientific">Allacma fusca</name>
    <dbReference type="NCBI Taxonomy" id="39272"/>
    <lineage>
        <taxon>Eukaryota</taxon>
        <taxon>Metazoa</taxon>
        <taxon>Ecdysozoa</taxon>
        <taxon>Arthropoda</taxon>
        <taxon>Hexapoda</taxon>
        <taxon>Collembola</taxon>
        <taxon>Symphypleona</taxon>
        <taxon>Sminthuridae</taxon>
        <taxon>Allacma</taxon>
    </lineage>
</organism>
<keyword evidence="5" id="KW-1185">Reference proteome</keyword>
<dbReference type="EMBL" id="CAJVCH010095020">
    <property type="protein sequence ID" value="CAG7723052.1"/>
    <property type="molecule type" value="Genomic_DNA"/>
</dbReference>
<dbReference type="GO" id="GO:0051707">
    <property type="term" value="P:response to other organism"/>
    <property type="evidence" value="ECO:0007669"/>
    <property type="project" value="UniProtKB-ARBA"/>
</dbReference>
<evidence type="ECO:0000313" key="5">
    <source>
        <dbReference type="Proteomes" id="UP000708208"/>
    </source>
</evidence>
<accession>A0A8J2JM58</accession>
<feature type="domain" description="Invertebrate defensins family profile" evidence="3">
    <location>
        <begin position="30"/>
        <end position="62"/>
    </location>
</feature>
<sequence>MKKVQIVALVLILLALNSSCDEEEESKKRGCPMNGDECQTFCQSMGRGGGYCGGRARQFCFCLTDSK</sequence>
<evidence type="ECO:0000259" key="3">
    <source>
        <dbReference type="Pfam" id="PF01097"/>
    </source>
</evidence>
<dbReference type="AlphaFoldDB" id="A0A8J2JM58"/>
<dbReference type="GO" id="GO:0006952">
    <property type="term" value="P:defense response"/>
    <property type="evidence" value="ECO:0007669"/>
    <property type="project" value="InterPro"/>
</dbReference>
<keyword evidence="2" id="KW-0732">Signal</keyword>